<sequence>MIFAVVALFVAAATASPSHAQSGPFTGMAGVWSGGGTVTLDDGSTERIRCRETAAVGAGGAGLNLTLACASDSYKFDLSGNVVSERGALSGTWSEASRGVTGSLEGRGGNGNFEVVANAGGFTARLSVATRGSRQSVSIRAESGFRGATIALARR</sequence>
<feature type="signal peptide" evidence="1">
    <location>
        <begin position="1"/>
        <end position="20"/>
    </location>
</feature>
<proteinExistence type="predicted"/>
<protein>
    <recommendedName>
        <fullName evidence="4">Protease inhibitor Inh</fullName>
    </recommendedName>
</protein>
<evidence type="ECO:0000313" key="3">
    <source>
        <dbReference type="Proteomes" id="UP000190675"/>
    </source>
</evidence>
<evidence type="ECO:0000256" key="1">
    <source>
        <dbReference type="SAM" id="SignalP"/>
    </source>
</evidence>
<dbReference type="Proteomes" id="UP000190675">
    <property type="component" value="Chromosome I"/>
</dbReference>
<feature type="chain" id="PRO_5012341489" description="Protease inhibitor Inh" evidence="1">
    <location>
        <begin position="21"/>
        <end position="155"/>
    </location>
</feature>
<evidence type="ECO:0008006" key="4">
    <source>
        <dbReference type="Google" id="ProtNLM"/>
    </source>
</evidence>
<dbReference type="EMBL" id="LT670818">
    <property type="protein sequence ID" value="SHH29104.1"/>
    <property type="molecule type" value="Genomic_DNA"/>
</dbReference>
<evidence type="ECO:0000313" key="2">
    <source>
        <dbReference type="EMBL" id="SHH29104.1"/>
    </source>
</evidence>
<organism evidence="2 3">
    <name type="scientific">Bradyrhizobium erythrophlei</name>
    <dbReference type="NCBI Taxonomy" id="1437360"/>
    <lineage>
        <taxon>Bacteria</taxon>
        <taxon>Pseudomonadati</taxon>
        <taxon>Pseudomonadota</taxon>
        <taxon>Alphaproteobacteria</taxon>
        <taxon>Hyphomicrobiales</taxon>
        <taxon>Nitrobacteraceae</taxon>
        <taxon>Bradyrhizobium</taxon>
    </lineage>
</organism>
<gene>
    <name evidence="2" type="ORF">SAMN05444169_6732</name>
</gene>
<name>A0A1M5RS46_9BRAD</name>
<reference evidence="2 3" key="1">
    <citation type="submission" date="2016-11" db="EMBL/GenBank/DDBJ databases">
        <authorList>
            <person name="Jaros S."/>
            <person name="Januszkiewicz K."/>
            <person name="Wedrychowicz H."/>
        </authorList>
    </citation>
    <scope>NUCLEOTIDE SEQUENCE [LARGE SCALE GENOMIC DNA]</scope>
    <source>
        <strain evidence="2 3">GAS242</strain>
    </source>
</reference>
<accession>A0A1M5RS46</accession>
<dbReference type="AlphaFoldDB" id="A0A1M5RS46"/>
<keyword evidence="1" id="KW-0732">Signal</keyword>